<proteinExistence type="predicted"/>
<evidence type="ECO:0000256" key="1">
    <source>
        <dbReference type="SAM" id="Phobius"/>
    </source>
</evidence>
<feature type="transmembrane region" description="Helical" evidence="1">
    <location>
        <begin position="12"/>
        <end position="33"/>
    </location>
</feature>
<keyword evidence="1" id="KW-0812">Transmembrane</keyword>
<reference evidence="2 3" key="1">
    <citation type="submission" date="2018-12" db="EMBL/GenBank/DDBJ databases">
        <title>Marinifilum JC070 sp. nov., a marine bacterium isolated from Yongle Blue Hole in the South China Sea.</title>
        <authorList>
            <person name="Fu T."/>
        </authorList>
    </citation>
    <scope>NUCLEOTIDE SEQUENCE [LARGE SCALE GENOMIC DNA]</scope>
    <source>
        <strain evidence="2 3">JC070</strain>
    </source>
</reference>
<name>A0ABX1WR13_9BACT</name>
<comment type="caution">
    <text evidence="2">The sequence shown here is derived from an EMBL/GenBank/DDBJ whole genome shotgun (WGS) entry which is preliminary data.</text>
</comment>
<protein>
    <submittedName>
        <fullName evidence="2">Transporter suffix domain-containing protein</fullName>
    </submittedName>
</protein>
<evidence type="ECO:0000313" key="3">
    <source>
        <dbReference type="Proteomes" id="UP000732105"/>
    </source>
</evidence>
<keyword evidence="1" id="KW-1133">Transmembrane helix</keyword>
<dbReference type="EMBL" id="RZNH01000002">
    <property type="protein sequence ID" value="NOU58526.1"/>
    <property type="molecule type" value="Genomic_DNA"/>
</dbReference>
<keyword evidence="3" id="KW-1185">Reference proteome</keyword>
<dbReference type="InterPro" id="IPR047961">
    <property type="entry name" value="Transp_suffix-like"/>
</dbReference>
<dbReference type="Proteomes" id="UP000732105">
    <property type="component" value="Unassembled WGS sequence"/>
</dbReference>
<organism evidence="2 3">
    <name type="scientific">Marinifilum caeruleilacunae</name>
    <dbReference type="NCBI Taxonomy" id="2499076"/>
    <lineage>
        <taxon>Bacteria</taxon>
        <taxon>Pseudomonadati</taxon>
        <taxon>Bacteroidota</taxon>
        <taxon>Bacteroidia</taxon>
        <taxon>Marinilabiliales</taxon>
        <taxon>Marinifilaceae</taxon>
    </lineage>
</organism>
<accession>A0ABX1WR13</accession>
<sequence length="90" mass="10418">MKKKNWQIKLGIILMIACIPFFLILPVIPFLELEAKTKITLSTISLVIGEVLFWGGGILVGKELFVKYKSYFNPKNWFRKKDQDTTTKPQ</sequence>
<feature type="transmembrane region" description="Helical" evidence="1">
    <location>
        <begin position="39"/>
        <end position="60"/>
    </location>
</feature>
<dbReference type="RefSeq" id="WP_171593795.1">
    <property type="nucleotide sequence ID" value="NZ_RZNH01000002.1"/>
</dbReference>
<keyword evidence="1" id="KW-0472">Membrane</keyword>
<dbReference type="NCBIfam" id="NF033684">
    <property type="entry name" value="suffix_2_RND"/>
    <property type="match status" value="1"/>
</dbReference>
<gene>
    <name evidence="2" type="ORF">ELS83_01760</name>
</gene>
<evidence type="ECO:0000313" key="2">
    <source>
        <dbReference type="EMBL" id="NOU58526.1"/>
    </source>
</evidence>